<evidence type="ECO:0000313" key="7">
    <source>
        <dbReference type="Proteomes" id="UP000489600"/>
    </source>
</evidence>
<evidence type="ECO:0000256" key="2">
    <source>
        <dbReference type="ARBA" id="ARBA00022771"/>
    </source>
</evidence>
<dbReference type="PROSITE" id="PS50089">
    <property type="entry name" value="ZF_RING_2"/>
    <property type="match status" value="1"/>
</dbReference>
<dbReference type="PANTHER" id="PTHR45931">
    <property type="entry name" value="SI:CH211-59O9.10"/>
    <property type="match status" value="1"/>
</dbReference>
<dbReference type="InterPro" id="IPR051834">
    <property type="entry name" value="RING_finger_E3_ligase"/>
</dbReference>
<sequence>MAELEELLMVSMDFDDVFIDDMFDTDDVFVDDMFDTDDVSYNHEIDHNPKPEDTCRIKVYVSPTLEVATPEEDMQVSFDEMSTIDIVRFRPAREFAVESLSRKIYKKTTTSSFDMCTICLDEFKMGERVVTLPCGHEFDDRCILQWFATSHVCPLCRFELPCEN</sequence>
<dbReference type="InterPro" id="IPR001841">
    <property type="entry name" value="Znf_RING"/>
</dbReference>
<evidence type="ECO:0000313" key="6">
    <source>
        <dbReference type="EMBL" id="VVA92119.1"/>
    </source>
</evidence>
<keyword evidence="3" id="KW-0862">Zinc</keyword>
<dbReference type="OrthoDB" id="982251at2759"/>
<dbReference type="Pfam" id="PF13639">
    <property type="entry name" value="zf-RING_2"/>
    <property type="match status" value="1"/>
</dbReference>
<dbReference type="GO" id="GO:0061630">
    <property type="term" value="F:ubiquitin protein ligase activity"/>
    <property type="evidence" value="ECO:0007669"/>
    <property type="project" value="TreeGrafter"/>
</dbReference>
<dbReference type="AlphaFoldDB" id="A0A565AU00"/>
<dbReference type="GO" id="GO:0006511">
    <property type="term" value="P:ubiquitin-dependent protein catabolic process"/>
    <property type="evidence" value="ECO:0007669"/>
    <property type="project" value="TreeGrafter"/>
</dbReference>
<dbReference type="EMBL" id="CABITT030000001">
    <property type="protein sequence ID" value="VVA92119.1"/>
    <property type="molecule type" value="Genomic_DNA"/>
</dbReference>
<dbReference type="Proteomes" id="UP000489600">
    <property type="component" value="Unassembled WGS sequence"/>
</dbReference>
<name>A0A565AU00_9BRAS</name>
<protein>
    <recommendedName>
        <fullName evidence="5">RING-type domain-containing protein</fullName>
    </recommendedName>
</protein>
<evidence type="ECO:0000256" key="3">
    <source>
        <dbReference type="ARBA" id="ARBA00022833"/>
    </source>
</evidence>
<evidence type="ECO:0000256" key="4">
    <source>
        <dbReference type="PROSITE-ProRule" id="PRU00175"/>
    </source>
</evidence>
<dbReference type="GO" id="GO:0005634">
    <property type="term" value="C:nucleus"/>
    <property type="evidence" value="ECO:0007669"/>
    <property type="project" value="TreeGrafter"/>
</dbReference>
<organism evidence="6 7">
    <name type="scientific">Arabis nemorensis</name>
    <dbReference type="NCBI Taxonomy" id="586526"/>
    <lineage>
        <taxon>Eukaryota</taxon>
        <taxon>Viridiplantae</taxon>
        <taxon>Streptophyta</taxon>
        <taxon>Embryophyta</taxon>
        <taxon>Tracheophyta</taxon>
        <taxon>Spermatophyta</taxon>
        <taxon>Magnoliopsida</taxon>
        <taxon>eudicotyledons</taxon>
        <taxon>Gunneridae</taxon>
        <taxon>Pentapetalae</taxon>
        <taxon>rosids</taxon>
        <taxon>malvids</taxon>
        <taxon>Brassicales</taxon>
        <taxon>Brassicaceae</taxon>
        <taxon>Arabideae</taxon>
        <taxon>Arabis</taxon>
    </lineage>
</organism>
<accession>A0A565AU00</accession>
<gene>
    <name evidence="6" type="ORF">ANE_LOCUS2564</name>
</gene>
<dbReference type="SMART" id="SM00184">
    <property type="entry name" value="RING"/>
    <property type="match status" value="1"/>
</dbReference>
<keyword evidence="1" id="KW-0479">Metal-binding</keyword>
<dbReference type="SUPFAM" id="SSF57850">
    <property type="entry name" value="RING/U-box"/>
    <property type="match status" value="1"/>
</dbReference>
<reference evidence="6" key="1">
    <citation type="submission" date="2019-07" db="EMBL/GenBank/DDBJ databases">
        <authorList>
            <person name="Dittberner H."/>
        </authorList>
    </citation>
    <scope>NUCLEOTIDE SEQUENCE [LARGE SCALE GENOMIC DNA]</scope>
</reference>
<keyword evidence="7" id="KW-1185">Reference proteome</keyword>
<dbReference type="Gene3D" id="3.30.40.10">
    <property type="entry name" value="Zinc/RING finger domain, C3HC4 (zinc finger)"/>
    <property type="match status" value="1"/>
</dbReference>
<evidence type="ECO:0000259" key="5">
    <source>
        <dbReference type="PROSITE" id="PS50089"/>
    </source>
</evidence>
<evidence type="ECO:0000256" key="1">
    <source>
        <dbReference type="ARBA" id="ARBA00022723"/>
    </source>
</evidence>
<dbReference type="GO" id="GO:0008270">
    <property type="term" value="F:zinc ion binding"/>
    <property type="evidence" value="ECO:0007669"/>
    <property type="project" value="UniProtKB-KW"/>
</dbReference>
<proteinExistence type="predicted"/>
<feature type="domain" description="RING-type" evidence="5">
    <location>
        <begin position="116"/>
        <end position="157"/>
    </location>
</feature>
<comment type="caution">
    <text evidence="6">The sequence shown here is derived from an EMBL/GenBank/DDBJ whole genome shotgun (WGS) entry which is preliminary data.</text>
</comment>
<dbReference type="InterPro" id="IPR013083">
    <property type="entry name" value="Znf_RING/FYVE/PHD"/>
</dbReference>
<keyword evidence="2 4" id="KW-0863">Zinc-finger</keyword>
<dbReference type="PANTHER" id="PTHR45931:SF13">
    <property type="entry name" value="GENOME ASSEMBLY, CHROMOSOME: A05"/>
    <property type="match status" value="1"/>
</dbReference>